<keyword evidence="3" id="KW-1185">Reference proteome</keyword>
<evidence type="ECO:0000313" key="2">
    <source>
        <dbReference type="EMBL" id="CAL1672444.1"/>
    </source>
</evidence>
<dbReference type="EMBL" id="CAXIPU020000571">
    <property type="protein sequence ID" value="CAL1672444.1"/>
    <property type="molecule type" value="Genomic_DNA"/>
</dbReference>
<proteinExistence type="predicted"/>
<accession>A0AAV2MZF1</accession>
<gene>
    <name evidence="2" type="ORF">LPLAT_LOCUS7110</name>
</gene>
<reference evidence="2" key="1">
    <citation type="submission" date="2024-04" db="EMBL/GenBank/DDBJ databases">
        <authorList>
            <consortium name="Molecular Ecology Group"/>
        </authorList>
    </citation>
    <scope>NUCLEOTIDE SEQUENCE</scope>
</reference>
<name>A0AAV2MZF1_9HYME</name>
<feature type="region of interest" description="Disordered" evidence="1">
    <location>
        <begin position="1"/>
        <end position="122"/>
    </location>
</feature>
<organism evidence="2 3">
    <name type="scientific">Lasius platythorax</name>
    <dbReference type="NCBI Taxonomy" id="488582"/>
    <lineage>
        <taxon>Eukaryota</taxon>
        <taxon>Metazoa</taxon>
        <taxon>Ecdysozoa</taxon>
        <taxon>Arthropoda</taxon>
        <taxon>Hexapoda</taxon>
        <taxon>Insecta</taxon>
        <taxon>Pterygota</taxon>
        <taxon>Neoptera</taxon>
        <taxon>Endopterygota</taxon>
        <taxon>Hymenoptera</taxon>
        <taxon>Apocrita</taxon>
        <taxon>Aculeata</taxon>
        <taxon>Formicoidea</taxon>
        <taxon>Formicidae</taxon>
        <taxon>Formicinae</taxon>
        <taxon>Lasius</taxon>
        <taxon>Lasius</taxon>
    </lineage>
</organism>
<dbReference type="AlphaFoldDB" id="A0AAV2MZF1"/>
<sequence length="122" mass="13093">MDKTIEEEITLGGSPGTNPENPPSSEAGLTDSGGGQPLPIKDNLLKCTLIKRTQQRQRCHSVGDKPKTSPAMPDMSEPSTSKGIDPAILTNRMEAITKQNGRSKTRNEPALVPKTQTGNKQN</sequence>
<dbReference type="Proteomes" id="UP001497644">
    <property type="component" value="Unassembled WGS sequence"/>
</dbReference>
<protein>
    <submittedName>
        <fullName evidence="2">Uncharacterized protein</fullName>
    </submittedName>
</protein>
<evidence type="ECO:0000313" key="3">
    <source>
        <dbReference type="Proteomes" id="UP001497644"/>
    </source>
</evidence>
<comment type="caution">
    <text evidence="2">The sequence shown here is derived from an EMBL/GenBank/DDBJ whole genome shotgun (WGS) entry which is preliminary data.</text>
</comment>
<evidence type="ECO:0000256" key="1">
    <source>
        <dbReference type="SAM" id="MobiDB-lite"/>
    </source>
</evidence>